<dbReference type="Gene3D" id="3.90.226.10">
    <property type="entry name" value="2-enoyl-CoA Hydratase, Chain A, domain 1"/>
    <property type="match status" value="1"/>
</dbReference>
<evidence type="ECO:0000256" key="1">
    <source>
        <dbReference type="ARBA" id="ARBA00005254"/>
    </source>
</evidence>
<dbReference type="InterPro" id="IPR018376">
    <property type="entry name" value="Enoyl-CoA_hyd/isom_CS"/>
</dbReference>
<dbReference type="Gene3D" id="1.10.12.10">
    <property type="entry name" value="Lyase 2-enoyl-coa Hydratase, Chain A, domain 2"/>
    <property type="match status" value="1"/>
</dbReference>
<dbReference type="InterPro" id="IPR029045">
    <property type="entry name" value="ClpP/crotonase-like_dom_sf"/>
</dbReference>
<dbReference type="InterPro" id="IPR014748">
    <property type="entry name" value="Enoyl-CoA_hydra_C"/>
</dbReference>
<evidence type="ECO:0000256" key="3">
    <source>
        <dbReference type="ARBA" id="ARBA00023239"/>
    </source>
</evidence>
<dbReference type="InterPro" id="IPR001753">
    <property type="entry name" value="Enoyl-CoA_hydra/iso"/>
</dbReference>
<evidence type="ECO:0000313" key="7">
    <source>
        <dbReference type="Proteomes" id="UP000449906"/>
    </source>
</evidence>
<dbReference type="PANTHER" id="PTHR11941:SF169">
    <property type="entry name" value="(7AS)-7A-METHYL-1,5-DIOXO-2,3,5,6,7,7A-HEXAHYDRO-1H-INDENE-CARBOXYL-COA HYDROLASE"/>
    <property type="match status" value="1"/>
</dbReference>
<feature type="region of interest" description="Disordered" evidence="5">
    <location>
        <begin position="1"/>
        <end position="22"/>
    </location>
</feature>
<reference evidence="6 7" key="1">
    <citation type="submission" date="2019-09" db="EMBL/GenBank/DDBJ databases">
        <title>Pimelobacter sp. isolated from Paulinella.</title>
        <authorList>
            <person name="Jeong S.E."/>
        </authorList>
    </citation>
    <scope>NUCLEOTIDE SEQUENCE [LARGE SCALE GENOMIC DNA]</scope>
    <source>
        <strain evidence="6 7">Pch-N</strain>
    </source>
</reference>
<protein>
    <submittedName>
        <fullName evidence="6">Crotonase/enoyl-CoA hydratase family protein</fullName>
    </submittedName>
</protein>
<comment type="caution">
    <text evidence="6">The sequence shown here is derived from an EMBL/GenBank/DDBJ whole genome shotgun (WGS) entry which is preliminary data.</text>
</comment>
<dbReference type="Pfam" id="PF00378">
    <property type="entry name" value="ECH_1"/>
    <property type="match status" value="1"/>
</dbReference>
<dbReference type="PROSITE" id="PS00166">
    <property type="entry name" value="ENOYL_COA_HYDRATASE"/>
    <property type="match status" value="1"/>
</dbReference>
<comment type="similarity">
    <text evidence="1 4">Belongs to the enoyl-CoA hydratase/isomerase family.</text>
</comment>
<keyword evidence="3" id="KW-0456">Lyase</keyword>
<evidence type="ECO:0000256" key="5">
    <source>
        <dbReference type="SAM" id="MobiDB-lite"/>
    </source>
</evidence>
<evidence type="ECO:0000313" key="6">
    <source>
        <dbReference type="EMBL" id="KAB2812146.1"/>
    </source>
</evidence>
<dbReference type="Proteomes" id="UP000449906">
    <property type="component" value="Unassembled WGS sequence"/>
</dbReference>
<dbReference type="SUPFAM" id="SSF52096">
    <property type="entry name" value="ClpP/crotonase"/>
    <property type="match status" value="1"/>
</dbReference>
<dbReference type="AlphaFoldDB" id="A0A7J5E1M6"/>
<keyword evidence="2" id="KW-0443">Lipid metabolism</keyword>
<evidence type="ECO:0000256" key="4">
    <source>
        <dbReference type="RuleBase" id="RU003707"/>
    </source>
</evidence>
<dbReference type="GO" id="GO:0016829">
    <property type="term" value="F:lyase activity"/>
    <property type="evidence" value="ECO:0007669"/>
    <property type="project" value="UniProtKB-KW"/>
</dbReference>
<name>A0A7J5E1M6_NOCSI</name>
<dbReference type="GO" id="GO:0006635">
    <property type="term" value="P:fatty acid beta-oxidation"/>
    <property type="evidence" value="ECO:0007669"/>
    <property type="project" value="TreeGrafter"/>
</dbReference>
<sequence>MSAEQVEQPEQPDQPDQPEQPDLLVEERGRVLVLTMNRPAAKNAMSMAMAHQIADALQVLDDRDDLSVAVITGSGGTFCAGMDLKGFARGERPVVEGRGFAGLVKQPPTKPLIAAVEGYALAGGFEIVLSCDLVVASSAAKFGLPEVKRGLTAAAGGLLRLQHRVPYHLAMELVLTGRMWPATEAAECHLVNRLAEPGSALDVALALADEVAANAPLALAASKQVLVRSADWPLAEKFDRQEAFVNPIRESADAKEGALAFVEKRAPRWTGR</sequence>
<proteinExistence type="inferred from homology"/>
<organism evidence="6 7">
    <name type="scientific">Nocardioides simplex</name>
    <name type="common">Arthrobacter simplex</name>
    <dbReference type="NCBI Taxonomy" id="2045"/>
    <lineage>
        <taxon>Bacteria</taxon>
        <taxon>Bacillati</taxon>
        <taxon>Actinomycetota</taxon>
        <taxon>Actinomycetes</taxon>
        <taxon>Propionibacteriales</taxon>
        <taxon>Nocardioidaceae</taxon>
        <taxon>Pimelobacter</taxon>
    </lineage>
</organism>
<evidence type="ECO:0000256" key="2">
    <source>
        <dbReference type="ARBA" id="ARBA00023098"/>
    </source>
</evidence>
<dbReference type="NCBIfam" id="NF006100">
    <property type="entry name" value="PRK08252.1"/>
    <property type="match status" value="1"/>
</dbReference>
<accession>A0A7J5E1M6</accession>
<dbReference type="PANTHER" id="PTHR11941">
    <property type="entry name" value="ENOYL-COA HYDRATASE-RELATED"/>
    <property type="match status" value="1"/>
</dbReference>
<dbReference type="RefSeq" id="WP_151579556.1">
    <property type="nucleotide sequence ID" value="NZ_WBVM01000001.1"/>
</dbReference>
<dbReference type="CDD" id="cd06558">
    <property type="entry name" value="crotonase-like"/>
    <property type="match status" value="1"/>
</dbReference>
<gene>
    <name evidence="6" type="ORF">F9L07_10050</name>
</gene>
<dbReference type="EMBL" id="WBVM01000001">
    <property type="protein sequence ID" value="KAB2812146.1"/>
    <property type="molecule type" value="Genomic_DNA"/>
</dbReference>